<dbReference type="Proteomes" id="UP000095464">
    <property type="component" value="Unassembled WGS sequence"/>
</dbReference>
<organism evidence="1 2">
    <name type="scientific">Staphylococcus equorum</name>
    <dbReference type="NCBI Taxonomy" id="246432"/>
    <lineage>
        <taxon>Bacteria</taxon>
        <taxon>Bacillati</taxon>
        <taxon>Bacillota</taxon>
        <taxon>Bacilli</taxon>
        <taxon>Bacillales</taxon>
        <taxon>Staphylococcaceae</taxon>
        <taxon>Staphylococcus</taxon>
    </lineage>
</organism>
<comment type="caution">
    <text evidence="1">The sequence shown here is derived from an EMBL/GenBank/DDBJ whole genome shotgun (WGS) entry which is preliminary data.</text>
</comment>
<sequence length="91" mass="10572">MNTIINKDKEKETNIIATDFILTKYQEFEKGEIGRETFVKKINIENVKDYVRSERPHIEGQVGEKAFNYIINNAVAEYTLKSFNLESGKLL</sequence>
<evidence type="ECO:0000313" key="1">
    <source>
        <dbReference type="EMBL" id="OEK58947.1"/>
    </source>
</evidence>
<dbReference type="EMBL" id="LNPX01000004">
    <property type="protein sequence ID" value="OEK58947.1"/>
    <property type="molecule type" value="Genomic_DNA"/>
</dbReference>
<evidence type="ECO:0000313" key="2">
    <source>
        <dbReference type="Proteomes" id="UP000095464"/>
    </source>
</evidence>
<accession>A0AAP7IF56</accession>
<protein>
    <submittedName>
        <fullName evidence="1">Uncharacterized protein</fullName>
    </submittedName>
</protein>
<gene>
    <name evidence="1" type="ORF">ASS94_01070</name>
</gene>
<proteinExistence type="predicted"/>
<dbReference type="AlphaFoldDB" id="A0AAP7IF56"/>
<dbReference type="RefSeq" id="WP_069854347.1">
    <property type="nucleotide sequence ID" value="NZ_LNPX01000004.1"/>
</dbReference>
<name>A0AAP7IF56_9STAP</name>
<reference evidence="2" key="1">
    <citation type="submission" date="2015-11" db="EMBL/GenBank/DDBJ databases">
        <title>Genomic diversity of Staphylococcus saprophyticus strains from urinary tract infections, animal surfaces, and fermented foods.</title>
        <authorList>
            <person name="Wolfe B.E."/>
        </authorList>
    </citation>
    <scope>NUCLEOTIDE SEQUENCE [LARGE SCALE GENOMIC DNA]</scope>
    <source>
        <strain evidence="2">738_7</strain>
    </source>
</reference>